<proteinExistence type="inferred from homology"/>
<dbReference type="InterPro" id="IPR000914">
    <property type="entry name" value="SBP_5_dom"/>
</dbReference>
<keyword evidence="7" id="KW-1185">Reference proteome</keyword>
<dbReference type="GO" id="GO:0030288">
    <property type="term" value="C:outer membrane-bounded periplasmic space"/>
    <property type="evidence" value="ECO:0007669"/>
    <property type="project" value="UniProtKB-ARBA"/>
</dbReference>
<feature type="domain" description="Solute-binding protein family 5" evidence="5">
    <location>
        <begin position="72"/>
        <end position="422"/>
    </location>
</feature>
<dbReference type="PIRSF" id="PIRSF002741">
    <property type="entry name" value="MppA"/>
    <property type="match status" value="1"/>
</dbReference>
<dbReference type="InterPro" id="IPR030678">
    <property type="entry name" value="Peptide/Ni-bd"/>
</dbReference>
<evidence type="ECO:0000259" key="5">
    <source>
        <dbReference type="Pfam" id="PF00496"/>
    </source>
</evidence>
<dbReference type="GO" id="GO:0043190">
    <property type="term" value="C:ATP-binding cassette (ABC) transporter complex"/>
    <property type="evidence" value="ECO:0007669"/>
    <property type="project" value="InterPro"/>
</dbReference>
<evidence type="ECO:0000313" key="6">
    <source>
        <dbReference type="EMBL" id="ROQ01931.1"/>
    </source>
</evidence>
<evidence type="ECO:0000256" key="1">
    <source>
        <dbReference type="ARBA" id="ARBA00004418"/>
    </source>
</evidence>
<evidence type="ECO:0000256" key="3">
    <source>
        <dbReference type="ARBA" id="ARBA00022729"/>
    </source>
</evidence>
<evidence type="ECO:0000256" key="4">
    <source>
        <dbReference type="SAM" id="SignalP"/>
    </source>
</evidence>
<dbReference type="SUPFAM" id="SSF53850">
    <property type="entry name" value="Periplasmic binding protein-like II"/>
    <property type="match status" value="1"/>
</dbReference>
<gene>
    <name evidence="6" type="ORF">EDC65_1118</name>
</gene>
<dbReference type="Gene3D" id="3.40.190.10">
    <property type="entry name" value="Periplasmic binding protein-like II"/>
    <property type="match status" value="1"/>
</dbReference>
<evidence type="ECO:0000256" key="2">
    <source>
        <dbReference type="ARBA" id="ARBA00005695"/>
    </source>
</evidence>
<sequence>MTRRPLLLAAALVATTAIVPAMAQTPRDAVSILVRNDSVGFDPHRVTGRGAAEVLFMLTDTLVALEDDQKTLHPLLAKSWTLSPDGLTYTFQLREDVRFCNGKPLTADDVVYSLTRLTAPETRSPAAWRAGKVKSITAKGPHTVEYVLERPYNELLLQLAQSFGAIIDKDDVEKQGRDFGVKGLNGTGPFCWAEWRPRSEFTLTRHEAYRWGPAFYENAGPAHAARVVWKVIPEETSIVAAMQTGAGDVTYVAPEWAVEQLKKDPRLTLAMPRVSNYSAFLGMRTNKEMTGDARVRRAIVHAIDREELNKRFWFGQAKASETYVSPGTLDWNGDVKATYDVDAANRLLDEAGWAKGADGFRAKDGKRLAPKLVAAGTPGWRTRSEAIQGYLKRVGIDLQILLPEPALAMAQINSSPDYDMYALFAPYGTSGEALMVFHSQGIPAPNRVHWKDAETDRLLDAGQVALTDADRAAAYAKVQRIIAENALTVPLAHEQLFLFSNKQRVTGVKVHGIYNSGIYKGLDMKLVAR</sequence>
<dbReference type="EMBL" id="RJKX01000011">
    <property type="protein sequence ID" value="ROQ01931.1"/>
    <property type="molecule type" value="Genomic_DNA"/>
</dbReference>
<dbReference type="GO" id="GO:1904680">
    <property type="term" value="F:peptide transmembrane transporter activity"/>
    <property type="evidence" value="ECO:0007669"/>
    <property type="project" value="TreeGrafter"/>
</dbReference>
<evidence type="ECO:0000313" key="7">
    <source>
        <dbReference type="Proteomes" id="UP000278222"/>
    </source>
</evidence>
<keyword evidence="3 4" id="KW-0732">Signal</keyword>
<dbReference type="GO" id="GO:0015833">
    <property type="term" value="P:peptide transport"/>
    <property type="evidence" value="ECO:0007669"/>
    <property type="project" value="TreeGrafter"/>
</dbReference>
<reference evidence="6 7" key="1">
    <citation type="submission" date="2018-11" db="EMBL/GenBank/DDBJ databases">
        <title>Genomic Encyclopedia of Type Strains, Phase IV (KMG-IV): sequencing the most valuable type-strain genomes for metagenomic binning, comparative biology and taxonomic classification.</title>
        <authorList>
            <person name="Goeker M."/>
        </authorList>
    </citation>
    <scope>NUCLEOTIDE SEQUENCE [LARGE SCALE GENOMIC DNA]</scope>
    <source>
        <strain evidence="6 7">DSM 5900</strain>
    </source>
</reference>
<protein>
    <submittedName>
        <fullName evidence="6">Peptide/nickel transport system substrate-binding protein</fullName>
    </submittedName>
</protein>
<dbReference type="AlphaFoldDB" id="A0A3N1MDX1"/>
<comment type="similarity">
    <text evidence="2">Belongs to the bacterial solute-binding protein 5 family.</text>
</comment>
<dbReference type="Pfam" id="PF00496">
    <property type="entry name" value="SBP_bac_5"/>
    <property type="match status" value="1"/>
</dbReference>
<dbReference type="InterPro" id="IPR039424">
    <property type="entry name" value="SBP_5"/>
</dbReference>
<dbReference type="PANTHER" id="PTHR30290">
    <property type="entry name" value="PERIPLASMIC BINDING COMPONENT OF ABC TRANSPORTER"/>
    <property type="match status" value="1"/>
</dbReference>
<dbReference type="Proteomes" id="UP000278222">
    <property type="component" value="Unassembled WGS sequence"/>
</dbReference>
<dbReference type="Gene3D" id="3.10.105.10">
    <property type="entry name" value="Dipeptide-binding Protein, Domain 3"/>
    <property type="match status" value="1"/>
</dbReference>
<accession>A0A3N1MDX1</accession>
<comment type="caution">
    <text evidence="6">The sequence shown here is derived from an EMBL/GenBank/DDBJ whole genome shotgun (WGS) entry which is preliminary data.</text>
</comment>
<dbReference type="OrthoDB" id="7318145at2"/>
<dbReference type="RefSeq" id="WP_123688639.1">
    <property type="nucleotide sequence ID" value="NZ_AP019700.1"/>
</dbReference>
<name>A0A3N1MDX1_9PROT</name>
<organism evidence="6 7">
    <name type="scientific">Stella humosa</name>
    <dbReference type="NCBI Taxonomy" id="94"/>
    <lineage>
        <taxon>Bacteria</taxon>
        <taxon>Pseudomonadati</taxon>
        <taxon>Pseudomonadota</taxon>
        <taxon>Alphaproteobacteria</taxon>
        <taxon>Rhodospirillales</taxon>
        <taxon>Stellaceae</taxon>
        <taxon>Stella</taxon>
    </lineage>
</organism>
<comment type="subcellular location">
    <subcellularLocation>
        <location evidence="1">Periplasm</location>
    </subcellularLocation>
</comment>
<feature type="signal peptide" evidence="4">
    <location>
        <begin position="1"/>
        <end position="23"/>
    </location>
</feature>
<dbReference type="PANTHER" id="PTHR30290:SF38">
    <property type="entry name" value="D,D-DIPEPTIDE-BINDING PERIPLASMIC PROTEIN DDPA-RELATED"/>
    <property type="match status" value="1"/>
</dbReference>
<feature type="chain" id="PRO_5018176738" evidence="4">
    <location>
        <begin position="24"/>
        <end position="529"/>
    </location>
</feature>